<name>A0A218NZX7_THECE</name>
<dbReference type="FunFam" id="2.40.50.100:FF:000003">
    <property type="entry name" value="Acetyl-CoA carboxylase biotin carboxyl carrier protein"/>
    <property type="match status" value="1"/>
</dbReference>
<dbReference type="Proteomes" id="UP000197156">
    <property type="component" value="Chromosome"/>
</dbReference>
<reference evidence="5 6" key="1">
    <citation type="submission" date="2016-03" db="EMBL/GenBank/DDBJ databases">
        <title>Complete genome sequence of Thermococcus celer.</title>
        <authorList>
            <person name="Oger P.M."/>
        </authorList>
    </citation>
    <scope>NUCLEOTIDE SEQUENCE [LARGE SCALE GENOMIC DNA]</scope>
    <source>
        <strain evidence="5 6">Vu 13</strain>
    </source>
</reference>
<proteinExistence type="predicted"/>
<dbReference type="InterPro" id="IPR011053">
    <property type="entry name" value="Single_hybrid_motif"/>
</dbReference>
<dbReference type="OrthoDB" id="31083at2157"/>
<dbReference type="GeneID" id="33323292"/>
<keyword evidence="2" id="KW-0092">Biotin</keyword>
<sequence length="158" mass="15897">MAKVKVIVDGVEYEVEVEELGAGGFKVAFDGKEYTVEAKGLGIDVGALSSVQAPASSVPAQVPAAAPVAPVSTPAPAAPATPSAAPGGEGVVTAPMPGKILRILVKEGDSVKTGQGLLVLEAMKMENEIPSPKDGVIKKILVKEGDTVDTGQALIELG</sequence>
<protein>
    <submittedName>
        <fullName evidence="5">Acetyl-CoA carboxylase biotin carboxyl carrier protein subunit</fullName>
    </submittedName>
</protein>
<gene>
    <name evidence="5" type="ORF">A3L02_01040</name>
</gene>
<dbReference type="KEGG" id="tce:A3L02_01040"/>
<feature type="region of interest" description="Disordered" evidence="3">
    <location>
        <begin position="62"/>
        <end position="90"/>
    </location>
</feature>
<dbReference type="EMBL" id="CP014854">
    <property type="protein sequence ID" value="ASI98250.1"/>
    <property type="molecule type" value="Genomic_DNA"/>
</dbReference>
<dbReference type="CDD" id="cd06850">
    <property type="entry name" value="biotinyl_domain"/>
    <property type="match status" value="1"/>
</dbReference>
<dbReference type="AlphaFoldDB" id="A0A218NZX7"/>
<organism evidence="5 6">
    <name type="scientific">Thermococcus celer Vu 13 = JCM 8558</name>
    <dbReference type="NCBI Taxonomy" id="1293037"/>
    <lineage>
        <taxon>Archaea</taxon>
        <taxon>Methanobacteriati</taxon>
        <taxon>Methanobacteriota</taxon>
        <taxon>Thermococci</taxon>
        <taxon>Thermococcales</taxon>
        <taxon>Thermococcaceae</taxon>
        <taxon>Thermococcus</taxon>
    </lineage>
</organism>
<dbReference type="PANTHER" id="PTHR45266:SF3">
    <property type="entry name" value="OXALOACETATE DECARBOXYLASE ALPHA CHAIN"/>
    <property type="match status" value="1"/>
</dbReference>
<evidence type="ECO:0000256" key="3">
    <source>
        <dbReference type="SAM" id="MobiDB-lite"/>
    </source>
</evidence>
<dbReference type="PANTHER" id="PTHR45266">
    <property type="entry name" value="OXALOACETATE DECARBOXYLASE ALPHA CHAIN"/>
    <property type="match status" value="1"/>
</dbReference>
<accession>A0A218NZX7</accession>
<dbReference type="PROSITE" id="PS00188">
    <property type="entry name" value="BIOTIN"/>
    <property type="match status" value="1"/>
</dbReference>
<feature type="compositionally biased region" description="Low complexity" evidence="3">
    <location>
        <begin position="62"/>
        <end position="86"/>
    </location>
</feature>
<dbReference type="InterPro" id="IPR000089">
    <property type="entry name" value="Biotin_lipoyl"/>
</dbReference>
<dbReference type="NCBIfam" id="NF004173">
    <property type="entry name" value="PRK05641.1"/>
    <property type="match status" value="1"/>
</dbReference>
<evidence type="ECO:0000259" key="4">
    <source>
        <dbReference type="PROSITE" id="PS50968"/>
    </source>
</evidence>
<dbReference type="Pfam" id="PF00364">
    <property type="entry name" value="Biotin_lipoyl"/>
    <property type="match status" value="1"/>
</dbReference>
<evidence type="ECO:0000313" key="5">
    <source>
        <dbReference type="EMBL" id="ASI98250.1"/>
    </source>
</evidence>
<evidence type="ECO:0000256" key="1">
    <source>
        <dbReference type="ARBA" id="ARBA00001941"/>
    </source>
</evidence>
<feature type="domain" description="Lipoyl-binding" evidence="4">
    <location>
        <begin position="80"/>
        <end position="158"/>
    </location>
</feature>
<dbReference type="InterPro" id="IPR001882">
    <property type="entry name" value="Biotin_BS"/>
</dbReference>
<keyword evidence="6" id="KW-1185">Reference proteome</keyword>
<comment type="cofactor">
    <cofactor evidence="1">
        <name>Co(2+)</name>
        <dbReference type="ChEBI" id="CHEBI:48828"/>
    </cofactor>
</comment>
<dbReference type="Gene3D" id="2.40.50.100">
    <property type="match status" value="1"/>
</dbReference>
<dbReference type="InterPro" id="IPR050709">
    <property type="entry name" value="Biotin_Carboxyl_Carrier/Decarb"/>
</dbReference>
<evidence type="ECO:0000313" key="6">
    <source>
        <dbReference type="Proteomes" id="UP000197156"/>
    </source>
</evidence>
<dbReference type="PROSITE" id="PS50968">
    <property type="entry name" value="BIOTINYL_LIPOYL"/>
    <property type="match status" value="1"/>
</dbReference>
<dbReference type="SUPFAM" id="SSF51230">
    <property type="entry name" value="Single hybrid motif"/>
    <property type="match status" value="1"/>
</dbReference>
<evidence type="ECO:0000256" key="2">
    <source>
        <dbReference type="ARBA" id="ARBA00023267"/>
    </source>
</evidence>
<dbReference type="RefSeq" id="WP_088862219.1">
    <property type="nucleotide sequence ID" value="NZ_CP014854.1"/>
</dbReference>